<feature type="domain" description="Tripartite ATP-independent periplasmic transporters DctQ component" evidence="10">
    <location>
        <begin position="41"/>
        <end position="167"/>
    </location>
</feature>
<reference evidence="11 12" key="1">
    <citation type="submission" date="2016-11" db="EMBL/GenBank/DDBJ databases">
        <authorList>
            <person name="Jaros S."/>
            <person name="Januszkiewicz K."/>
            <person name="Wedrychowicz H."/>
        </authorList>
    </citation>
    <scope>NUCLEOTIDE SEQUENCE [LARGE SCALE GENOMIC DNA]</scope>
    <source>
        <strain evidence="11 12">ACAM 239</strain>
    </source>
</reference>
<dbReference type="Proteomes" id="UP000185024">
    <property type="component" value="Unassembled WGS sequence"/>
</dbReference>
<keyword evidence="2 9" id="KW-0813">Transport</keyword>
<dbReference type="InterPro" id="IPR007387">
    <property type="entry name" value="TRAP_DctQ"/>
</dbReference>
<evidence type="ECO:0000256" key="9">
    <source>
        <dbReference type="RuleBase" id="RU369079"/>
    </source>
</evidence>
<keyword evidence="4 9" id="KW-0997">Cell inner membrane</keyword>
<dbReference type="PANTHER" id="PTHR35011">
    <property type="entry name" value="2,3-DIKETO-L-GULONATE TRAP TRANSPORTER SMALL PERMEASE PROTEIN YIAM"/>
    <property type="match status" value="1"/>
</dbReference>
<gene>
    <name evidence="11" type="ORF">SAMN05878438_2197</name>
</gene>
<dbReference type="GO" id="GO:0022857">
    <property type="term" value="F:transmembrane transporter activity"/>
    <property type="evidence" value="ECO:0007669"/>
    <property type="project" value="UniProtKB-UniRule"/>
</dbReference>
<dbReference type="RefSeq" id="WP_062360115.1">
    <property type="nucleotide sequence ID" value="NZ_BJOI01000026.1"/>
</dbReference>
<organism evidence="11 12">
    <name type="scientific">Vreelandella aquamarina</name>
    <dbReference type="NCBI Taxonomy" id="77097"/>
    <lineage>
        <taxon>Bacteria</taxon>
        <taxon>Pseudomonadati</taxon>
        <taxon>Pseudomonadota</taxon>
        <taxon>Gammaproteobacteria</taxon>
        <taxon>Oceanospirillales</taxon>
        <taxon>Halomonadaceae</taxon>
        <taxon>Vreelandella</taxon>
    </lineage>
</organism>
<comment type="subcellular location">
    <subcellularLocation>
        <location evidence="1 9">Cell inner membrane</location>
        <topology evidence="1 9">Multi-pass membrane protein</topology>
    </subcellularLocation>
</comment>
<dbReference type="InterPro" id="IPR055348">
    <property type="entry name" value="DctQ"/>
</dbReference>
<evidence type="ECO:0000256" key="7">
    <source>
        <dbReference type="ARBA" id="ARBA00023136"/>
    </source>
</evidence>
<comment type="subunit">
    <text evidence="9">The complex comprises the extracytoplasmic solute receptor protein and the two transmembrane proteins.</text>
</comment>
<feature type="transmembrane region" description="Helical" evidence="9">
    <location>
        <begin position="145"/>
        <end position="169"/>
    </location>
</feature>
<keyword evidence="5 9" id="KW-0812">Transmembrane</keyword>
<evidence type="ECO:0000313" key="12">
    <source>
        <dbReference type="Proteomes" id="UP000185024"/>
    </source>
</evidence>
<feature type="transmembrane region" description="Helical" evidence="9">
    <location>
        <begin position="104"/>
        <end position="125"/>
    </location>
</feature>
<dbReference type="PANTHER" id="PTHR35011:SF2">
    <property type="entry name" value="2,3-DIKETO-L-GULONATE TRAP TRANSPORTER SMALL PERMEASE PROTEIN YIAM"/>
    <property type="match status" value="1"/>
</dbReference>
<dbReference type="GeneID" id="97276979"/>
<keyword evidence="3" id="KW-1003">Cell membrane</keyword>
<sequence>MTLSTESRSSEVGAPTSLLVSSKRVIYHIFKWVSIVAVVTIFVSLLLGVVVRYIFSTNLGWVAEVPNLVFPWLTMCAIVATAARNEHIGVELVVEKLPRLPKKLVVLAVNLIAMIAFSFMAVNGLDVVEIAGSQRLPITRIGMSWAYWSVVVGFMGLAVISFINIAMVLTGGDQSSEPQVSHGEEGI</sequence>
<evidence type="ECO:0000256" key="2">
    <source>
        <dbReference type="ARBA" id="ARBA00022448"/>
    </source>
</evidence>
<comment type="similarity">
    <text evidence="8 9">Belongs to the TRAP transporter small permease family.</text>
</comment>
<dbReference type="AlphaFoldDB" id="A0A1N6D9F5"/>
<evidence type="ECO:0000259" key="10">
    <source>
        <dbReference type="Pfam" id="PF04290"/>
    </source>
</evidence>
<dbReference type="GO" id="GO:0005886">
    <property type="term" value="C:plasma membrane"/>
    <property type="evidence" value="ECO:0007669"/>
    <property type="project" value="UniProtKB-SubCell"/>
</dbReference>
<keyword evidence="7 9" id="KW-0472">Membrane</keyword>
<evidence type="ECO:0000256" key="3">
    <source>
        <dbReference type="ARBA" id="ARBA00022475"/>
    </source>
</evidence>
<evidence type="ECO:0000256" key="6">
    <source>
        <dbReference type="ARBA" id="ARBA00022989"/>
    </source>
</evidence>
<protein>
    <recommendedName>
        <fullName evidence="9">TRAP transporter small permease protein</fullName>
    </recommendedName>
</protein>
<dbReference type="GO" id="GO:0015740">
    <property type="term" value="P:C4-dicarboxylate transport"/>
    <property type="evidence" value="ECO:0007669"/>
    <property type="project" value="TreeGrafter"/>
</dbReference>
<evidence type="ECO:0000313" key="11">
    <source>
        <dbReference type="EMBL" id="SIN67415.1"/>
    </source>
</evidence>
<evidence type="ECO:0000256" key="8">
    <source>
        <dbReference type="ARBA" id="ARBA00038436"/>
    </source>
</evidence>
<evidence type="ECO:0000256" key="5">
    <source>
        <dbReference type="ARBA" id="ARBA00022692"/>
    </source>
</evidence>
<keyword evidence="6 9" id="KW-1133">Transmembrane helix</keyword>
<name>A0A1N6D9F5_9GAMM</name>
<dbReference type="EMBL" id="FSQX01000001">
    <property type="protein sequence ID" value="SIN67415.1"/>
    <property type="molecule type" value="Genomic_DNA"/>
</dbReference>
<evidence type="ECO:0000256" key="1">
    <source>
        <dbReference type="ARBA" id="ARBA00004429"/>
    </source>
</evidence>
<evidence type="ECO:0000256" key="4">
    <source>
        <dbReference type="ARBA" id="ARBA00022519"/>
    </source>
</evidence>
<dbReference type="Pfam" id="PF04290">
    <property type="entry name" value="DctQ"/>
    <property type="match status" value="1"/>
</dbReference>
<feature type="transmembrane region" description="Helical" evidence="9">
    <location>
        <begin position="32"/>
        <end position="55"/>
    </location>
</feature>
<accession>A0A1N6D9F5</accession>
<proteinExistence type="inferred from homology"/>
<comment type="function">
    <text evidence="9">Part of the tripartite ATP-independent periplasmic (TRAP) transport system.</text>
</comment>
<feature type="transmembrane region" description="Helical" evidence="9">
    <location>
        <begin position="61"/>
        <end position="83"/>
    </location>
</feature>